<evidence type="ECO:0000259" key="5">
    <source>
        <dbReference type="Pfam" id="PF04003"/>
    </source>
</evidence>
<evidence type="ECO:0000313" key="7">
    <source>
        <dbReference type="Proteomes" id="UP001274830"/>
    </source>
</evidence>
<feature type="region of interest" description="Disordered" evidence="4">
    <location>
        <begin position="1"/>
        <end position="70"/>
    </location>
</feature>
<dbReference type="EMBL" id="JAUTXT010000016">
    <property type="protein sequence ID" value="KAK3675100.1"/>
    <property type="molecule type" value="Genomic_DNA"/>
</dbReference>
<feature type="compositionally biased region" description="Basic and acidic residues" evidence="4">
    <location>
        <begin position="111"/>
        <end position="120"/>
    </location>
</feature>
<name>A0AAE0WNJ9_9PEZI</name>
<dbReference type="InterPro" id="IPR007148">
    <property type="entry name" value="SSU_processome_Utp12"/>
</dbReference>
<protein>
    <submittedName>
        <fullName evidence="6">Small subunit (SSU) processome component</fullName>
    </submittedName>
</protein>
<evidence type="ECO:0000256" key="3">
    <source>
        <dbReference type="ARBA" id="ARBA00038335"/>
    </source>
</evidence>
<sequence length="490" mass="52981">MSVSKRPRGRQPETSTLPSSKRVKLGESSHVPKKNGLEFLVNENARSGRKLDAKLTNGVHRGKSNRVDEADAVVAADARDEDGVVRTNGKAHEIIDISSAEEESSAYESSDGEREPDLPRKGTNSHADTNGADDEDVNAELGAADDRNADPQDAEMEDAVDEEAGAPSFADLLQARHPGPVDVHGSLTNGTAEQSAAMSASSNRALATTSNLSLGIVLTQGLRTNDKDLLESAFITTDLASIRSTIERLQSHLAALLLQKLAERIHKSPGRTGKLMVWIQWTLVTHGGYLASQPAIMHTLRSLAQVVRERAGGLQPLLHLKGKLDILSAQLDYRKKIQASSRLANAEDDEDEEAVVYTEGRDDDSLEDDEAADEEPRQIMPPPAARPKGKGRSKSELPSDGDESEDEGMPNGVTQEGEENDDDEEEDGAEEDEALFDEEAEETSDDENQEADSDEEASSAAESEDESEASEDDSEPEVKSASLKTLNRKR</sequence>
<feature type="compositionally biased region" description="Acidic residues" evidence="4">
    <location>
        <begin position="399"/>
        <end position="408"/>
    </location>
</feature>
<dbReference type="GeneID" id="89960606"/>
<proteinExistence type="inferred from homology"/>
<keyword evidence="2" id="KW-0539">Nucleus</keyword>
<accession>A0AAE0WNJ9</accession>
<feature type="region of interest" description="Disordered" evidence="4">
    <location>
        <begin position="143"/>
        <end position="162"/>
    </location>
</feature>
<reference evidence="6" key="1">
    <citation type="submission" date="2023-07" db="EMBL/GenBank/DDBJ databases">
        <title>Black Yeasts Isolated from many extreme environments.</title>
        <authorList>
            <person name="Coleine C."/>
            <person name="Stajich J.E."/>
            <person name="Selbmann L."/>
        </authorList>
    </citation>
    <scope>NUCLEOTIDE SEQUENCE</scope>
    <source>
        <strain evidence="6">CCFEE 5485</strain>
    </source>
</reference>
<dbReference type="InterPro" id="IPR052414">
    <property type="entry name" value="U3_snoRNA-assoc_WDR"/>
</dbReference>
<evidence type="ECO:0000256" key="1">
    <source>
        <dbReference type="ARBA" id="ARBA00004123"/>
    </source>
</evidence>
<dbReference type="AlphaFoldDB" id="A0AAE0WNJ9"/>
<comment type="subcellular location">
    <subcellularLocation>
        <location evidence="1">Nucleus</location>
    </subcellularLocation>
</comment>
<evidence type="ECO:0000256" key="4">
    <source>
        <dbReference type="SAM" id="MobiDB-lite"/>
    </source>
</evidence>
<feature type="compositionally biased region" description="Acidic residues" evidence="4">
    <location>
        <begin position="361"/>
        <end position="373"/>
    </location>
</feature>
<feature type="compositionally biased region" description="Acidic residues" evidence="4">
    <location>
        <begin position="416"/>
        <end position="475"/>
    </location>
</feature>
<dbReference type="PANTHER" id="PTHR44267:SF1">
    <property type="entry name" value="WD REPEAT-CONTAINING PROTEIN 43"/>
    <property type="match status" value="1"/>
</dbReference>
<keyword evidence="7" id="KW-1185">Reference proteome</keyword>
<evidence type="ECO:0000313" key="6">
    <source>
        <dbReference type="EMBL" id="KAK3675100.1"/>
    </source>
</evidence>
<dbReference type="Pfam" id="PF04003">
    <property type="entry name" value="Utp12"/>
    <property type="match status" value="1"/>
</dbReference>
<feature type="compositionally biased region" description="Acidic residues" evidence="4">
    <location>
        <begin position="152"/>
        <end position="162"/>
    </location>
</feature>
<dbReference type="GO" id="GO:0000462">
    <property type="term" value="P:maturation of SSU-rRNA from tricistronic rRNA transcript (SSU-rRNA, 5.8S rRNA, LSU-rRNA)"/>
    <property type="evidence" value="ECO:0007669"/>
    <property type="project" value="TreeGrafter"/>
</dbReference>
<feature type="region of interest" description="Disordered" evidence="4">
    <location>
        <begin position="84"/>
        <end position="136"/>
    </location>
</feature>
<comment type="similarity">
    <text evidence="3">Belongs to the UTP5 family.</text>
</comment>
<feature type="region of interest" description="Disordered" evidence="4">
    <location>
        <begin position="341"/>
        <end position="490"/>
    </location>
</feature>
<comment type="caution">
    <text evidence="6">The sequence shown here is derived from an EMBL/GenBank/DDBJ whole genome shotgun (WGS) entry which is preliminary data.</text>
</comment>
<dbReference type="PANTHER" id="PTHR44267">
    <property type="entry name" value="WD REPEAT-CONTAINING PROTEIN 43"/>
    <property type="match status" value="1"/>
</dbReference>
<dbReference type="GO" id="GO:0005730">
    <property type="term" value="C:nucleolus"/>
    <property type="evidence" value="ECO:0007669"/>
    <property type="project" value="TreeGrafter"/>
</dbReference>
<gene>
    <name evidence="6" type="primary">UTP5</name>
    <name evidence="6" type="ORF">LTR78_005034</name>
</gene>
<feature type="domain" description="Small-subunit processome Utp12" evidence="5">
    <location>
        <begin position="225"/>
        <end position="328"/>
    </location>
</feature>
<evidence type="ECO:0000256" key="2">
    <source>
        <dbReference type="ARBA" id="ARBA00023242"/>
    </source>
</evidence>
<feature type="compositionally biased region" description="Basic and acidic residues" evidence="4">
    <location>
        <begin position="84"/>
        <end position="95"/>
    </location>
</feature>
<dbReference type="Proteomes" id="UP001274830">
    <property type="component" value="Unassembled WGS sequence"/>
</dbReference>
<dbReference type="RefSeq" id="XP_064696282.1">
    <property type="nucleotide sequence ID" value="XM_064836073.1"/>
</dbReference>
<organism evidence="6 7">
    <name type="scientific">Recurvomyces mirabilis</name>
    <dbReference type="NCBI Taxonomy" id="574656"/>
    <lineage>
        <taxon>Eukaryota</taxon>
        <taxon>Fungi</taxon>
        <taxon>Dikarya</taxon>
        <taxon>Ascomycota</taxon>
        <taxon>Pezizomycotina</taxon>
        <taxon>Dothideomycetes</taxon>
        <taxon>Dothideomycetidae</taxon>
        <taxon>Mycosphaerellales</taxon>
        <taxon>Teratosphaeriaceae</taxon>
        <taxon>Recurvomyces</taxon>
    </lineage>
</organism>